<evidence type="ECO:0000256" key="3">
    <source>
        <dbReference type="ARBA" id="ARBA00022827"/>
    </source>
</evidence>
<evidence type="ECO:0000259" key="6">
    <source>
        <dbReference type="PROSITE" id="PS51387"/>
    </source>
</evidence>
<dbReference type="AlphaFoldDB" id="A0A9P4YGU8"/>
<dbReference type="GO" id="GO:0071949">
    <property type="term" value="F:FAD binding"/>
    <property type="evidence" value="ECO:0007669"/>
    <property type="project" value="InterPro"/>
</dbReference>
<accession>A0A9P4YGU8</accession>
<dbReference type="InterPro" id="IPR050416">
    <property type="entry name" value="FAD-linked_Oxidoreductase"/>
</dbReference>
<evidence type="ECO:0000313" key="8">
    <source>
        <dbReference type="Proteomes" id="UP000749309"/>
    </source>
</evidence>
<dbReference type="InterPro" id="IPR016166">
    <property type="entry name" value="FAD-bd_PCMH"/>
</dbReference>
<organism evidence="7 8">
    <name type="scientific">Trichophyton interdigitale</name>
    <dbReference type="NCBI Taxonomy" id="101480"/>
    <lineage>
        <taxon>Eukaryota</taxon>
        <taxon>Fungi</taxon>
        <taxon>Dikarya</taxon>
        <taxon>Ascomycota</taxon>
        <taxon>Pezizomycotina</taxon>
        <taxon>Eurotiomycetes</taxon>
        <taxon>Eurotiomycetidae</taxon>
        <taxon>Onygenales</taxon>
        <taxon>Arthrodermataceae</taxon>
        <taxon>Trichophyton</taxon>
    </lineage>
</organism>
<dbReference type="InterPro" id="IPR016169">
    <property type="entry name" value="FAD-bd_PCMH_sub2"/>
</dbReference>
<name>A0A9P4YGU8_9EURO</name>
<evidence type="ECO:0000256" key="1">
    <source>
        <dbReference type="ARBA" id="ARBA00005466"/>
    </source>
</evidence>
<dbReference type="PROSITE" id="PS51387">
    <property type="entry name" value="FAD_PCMH"/>
    <property type="match status" value="1"/>
</dbReference>
<dbReference type="PANTHER" id="PTHR42973">
    <property type="entry name" value="BINDING OXIDOREDUCTASE, PUTATIVE (AFU_ORTHOLOGUE AFUA_1G17690)-RELATED"/>
    <property type="match status" value="1"/>
</dbReference>
<feature type="signal peptide" evidence="5">
    <location>
        <begin position="1"/>
        <end position="21"/>
    </location>
</feature>
<proteinExistence type="inferred from homology"/>
<feature type="domain" description="FAD-binding PCMH-type" evidence="6">
    <location>
        <begin position="59"/>
        <end position="227"/>
    </location>
</feature>
<sequence length="497" mass="54277">MRSYVLLASAVYGSLSAMTTALPTPECCSALAKDLPKNVFTSDSKAWDTHNKDFWSLTSILDPSCVFLPETSGHVSKAVQILAENDCKFSIKGAGHSAIPGAANIHDGVMIAMAWMNSTDIQDDYIRVGAGAHLGEVYKALDPHNKAAVVGRFSEVGLGMVVGAGISFFSNSEGLAIDNVVNFEVVIASGEVINANATSNPDQFWALKGGNNNFGVVTQYSLATINTAGMLHGGVITYPESSFDEVADVIYDYHTHQAVDDIRTHSLPQYAYDGATNETTAGILVAYNDAVDELPEIMQPWLKVNYTTNTLGKKTYGELAEELNGRFAGDGFVQEQRVFTVYADAQFYKDVWFKFRQWFQDYRDIPGFQGSHGNMPITPRQVEEGVKKGGNALGLQEGPQDKTLGIIYFGVTFQDPKDADKVLPAHKEFVESMRKLAEDRGVLHPYIMLTFSGYDQSAIASYGEKNVAKLHEVSAMYDPKGVFQRLVPGGQKLPARK</sequence>
<evidence type="ECO:0000313" key="7">
    <source>
        <dbReference type="EMBL" id="KAF3894365.1"/>
    </source>
</evidence>
<feature type="chain" id="PRO_5040116862" evidence="5">
    <location>
        <begin position="22"/>
        <end position="497"/>
    </location>
</feature>
<dbReference type="InterPro" id="IPR036318">
    <property type="entry name" value="FAD-bd_PCMH-like_sf"/>
</dbReference>
<keyword evidence="2" id="KW-0285">Flavoprotein</keyword>
<comment type="similarity">
    <text evidence="1">Belongs to the oxygen-dependent FAD-linked oxidoreductase family.</text>
</comment>
<dbReference type="PANTHER" id="PTHR42973:SF54">
    <property type="entry name" value="FAD-BINDING PCMH-TYPE DOMAIN-CONTAINING PROTEIN"/>
    <property type="match status" value="1"/>
</dbReference>
<dbReference type="GO" id="GO:0016491">
    <property type="term" value="F:oxidoreductase activity"/>
    <property type="evidence" value="ECO:0007669"/>
    <property type="project" value="UniProtKB-KW"/>
</dbReference>
<reference evidence="7" key="1">
    <citation type="submission" date="2020-03" db="EMBL/GenBank/DDBJ databases">
        <title>Whole Genome Sequence of Trichophyton interdigitale from India.</title>
        <authorList>
            <person name="Kumar P."/>
        </authorList>
    </citation>
    <scope>NUCLEOTIDE SEQUENCE</scope>
    <source>
        <strain evidence="7">UCMS-IGIB-CI14</strain>
    </source>
</reference>
<dbReference type="SUPFAM" id="SSF56176">
    <property type="entry name" value="FAD-binding/transporter-associated domain-like"/>
    <property type="match status" value="1"/>
</dbReference>
<comment type="caution">
    <text evidence="7">The sequence shown here is derived from an EMBL/GenBank/DDBJ whole genome shotgun (WGS) entry which is preliminary data.</text>
</comment>
<dbReference type="Gene3D" id="3.30.465.10">
    <property type="match status" value="1"/>
</dbReference>
<gene>
    <name evidence="7" type="ORF">GY632_3792</name>
</gene>
<evidence type="ECO:0000256" key="4">
    <source>
        <dbReference type="ARBA" id="ARBA00023002"/>
    </source>
</evidence>
<dbReference type="InterPro" id="IPR006094">
    <property type="entry name" value="Oxid_FAD_bind_N"/>
</dbReference>
<keyword evidence="5" id="KW-0732">Signal</keyword>
<keyword evidence="4" id="KW-0560">Oxidoreductase</keyword>
<dbReference type="Proteomes" id="UP000749309">
    <property type="component" value="Unassembled WGS sequence"/>
</dbReference>
<evidence type="ECO:0000256" key="2">
    <source>
        <dbReference type="ARBA" id="ARBA00022630"/>
    </source>
</evidence>
<evidence type="ECO:0000256" key="5">
    <source>
        <dbReference type="SAM" id="SignalP"/>
    </source>
</evidence>
<dbReference type="Pfam" id="PF01565">
    <property type="entry name" value="FAD_binding_4"/>
    <property type="match status" value="1"/>
</dbReference>
<protein>
    <submittedName>
        <fullName evidence="7">FAD-binding oxidoreductase</fullName>
    </submittedName>
</protein>
<keyword evidence="3" id="KW-0274">FAD</keyword>
<dbReference type="EMBL" id="JAAQVJ010000116">
    <property type="protein sequence ID" value="KAF3894365.1"/>
    <property type="molecule type" value="Genomic_DNA"/>
</dbReference>